<dbReference type="InterPro" id="IPR007160">
    <property type="entry name" value="DUF362"/>
</dbReference>
<dbReference type="AlphaFoldDB" id="M1WPB7"/>
<dbReference type="EMBL" id="FO203427">
    <property type="protein sequence ID" value="CCH48224.1"/>
    <property type="molecule type" value="Genomic_DNA"/>
</dbReference>
<feature type="domain" description="DUF362" evidence="1">
    <location>
        <begin position="39"/>
        <end position="233"/>
    </location>
</feature>
<name>M1WPB7_PSEP2</name>
<dbReference type="OrthoDB" id="9807879at2"/>
<sequence length="306" mass="33516">MSAKVVITHIPEYSFPSLAQRTAVLLEKAGLTPSPGHHILVKPNLVSPSNASHCCTHPMIVKAACAYLLDHKVKITVADSPAFGNASHAARRSGLRQAMAELGLEVTSLRHPTPLPLSQGGTIGISKDALEKDLILNIPKLKVHCQMTISGAVKNLFGCVVGFRKAVAHNRLGHSHEVFRSMLMDVYDALPTTFHLMDGIHSMHKDGPINGEPFELGLLSASNNGIALDTAAYVILGLQPNQVPLWEEAYMRRLVGSHPDDIVYPFENTGVFDTTGFEMSNKRPLDFHLLRLIKGRVRSLMKRFVK</sequence>
<gene>
    <name evidence="2" type="ordered locus">BN4_10987</name>
</gene>
<organism evidence="2 3">
    <name type="scientific">Pseudodesulfovibrio piezophilus (strain DSM 21447 / JCM 15486 / C1TLV30)</name>
    <name type="common">Desulfovibrio piezophilus</name>
    <dbReference type="NCBI Taxonomy" id="1322246"/>
    <lineage>
        <taxon>Bacteria</taxon>
        <taxon>Pseudomonadati</taxon>
        <taxon>Thermodesulfobacteriota</taxon>
        <taxon>Desulfovibrionia</taxon>
        <taxon>Desulfovibrionales</taxon>
        <taxon>Desulfovibrionaceae</taxon>
    </lineage>
</organism>
<accession>M1WPB7</accession>
<dbReference type="KEGG" id="dpi:BN4_10987"/>
<proteinExistence type="predicted"/>
<dbReference type="Pfam" id="PF04015">
    <property type="entry name" value="DUF362"/>
    <property type="match status" value="1"/>
</dbReference>
<protein>
    <recommendedName>
        <fullName evidence="1">DUF362 domain-containing protein</fullName>
    </recommendedName>
</protein>
<dbReference type="PATRIC" id="fig|879567.3.peg.1017"/>
<reference evidence="2 3" key="1">
    <citation type="journal article" date="2013" name="PLoS ONE">
        <title>The first genomic and proteomic characterization of a deep-sea sulfate reducer: insights into the piezophilic lifestyle of Desulfovibrio piezophilus.</title>
        <authorList>
            <person name="Pradel N."/>
            <person name="Ji B."/>
            <person name="Gimenez G."/>
            <person name="Talla E."/>
            <person name="Lenoble P."/>
            <person name="Garel M."/>
            <person name="Tamburini C."/>
            <person name="Fourquet P."/>
            <person name="Lebrun R."/>
            <person name="Bertin P."/>
            <person name="Denis Y."/>
            <person name="Pophillat M."/>
            <person name="Barbe V."/>
            <person name="Ollivier B."/>
            <person name="Dolla A."/>
        </authorList>
    </citation>
    <scope>NUCLEOTIDE SEQUENCE [LARGE SCALE GENOMIC DNA]</scope>
    <source>
        <strain evidence="3">DSM 10523 / SB164P1</strain>
    </source>
</reference>
<dbReference type="RefSeq" id="WP_015414275.1">
    <property type="nucleotide sequence ID" value="NC_020409.1"/>
</dbReference>
<evidence type="ECO:0000313" key="2">
    <source>
        <dbReference type="EMBL" id="CCH48224.1"/>
    </source>
</evidence>
<evidence type="ECO:0000259" key="1">
    <source>
        <dbReference type="Pfam" id="PF04015"/>
    </source>
</evidence>
<dbReference type="Proteomes" id="UP000011724">
    <property type="component" value="Chromosome"/>
</dbReference>
<dbReference type="STRING" id="1322246.BN4_10987"/>
<dbReference type="BioCyc" id="DPIE1322246:BN4_RS05010-MONOMER"/>
<dbReference type="eggNOG" id="COG2006">
    <property type="taxonomic scope" value="Bacteria"/>
</dbReference>
<keyword evidence="3" id="KW-1185">Reference proteome</keyword>
<reference evidence="3" key="2">
    <citation type="journal article" date="2013" name="Stand. Genomic Sci.">
        <title>Complete genome sequence of Desulfocapsa sulfexigens, a marine deltaproteobacterium specialized in disproportionating inorganic sulfur compounds.</title>
        <authorList>
            <person name="Finster K.W."/>
            <person name="Kjeldsen K.U."/>
            <person name="Kube M."/>
            <person name="Reinhardt R."/>
            <person name="Mussmann M."/>
            <person name="Amann R."/>
            <person name="Schreiber L."/>
        </authorList>
    </citation>
    <scope>NUCLEOTIDE SEQUENCE [LARGE SCALE GENOMIC DNA]</scope>
    <source>
        <strain evidence="3">DSM 10523 / SB164P1</strain>
    </source>
</reference>
<dbReference type="HOGENOM" id="CLU_058393_1_0_7"/>
<evidence type="ECO:0000313" key="3">
    <source>
        <dbReference type="Proteomes" id="UP000011724"/>
    </source>
</evidence>